<proteinExistence type="predicted"/>
<feature type="region of interest" description="Disordered" evidence="1">
    <location>
        <begin position="19"/>
        <end position="52"/>
    </location>
</feature>
<accession>Q0UXP1</accession>
<gene>
    <name evidence="2" type="ORF">SNOG_03473</name>
</gene>
<reference evidence="3" key="1">
    <citation type="journal article" date="2007" name="Plant Cell">
        <title>Dothideomycete-plant interactions illuminated by genome sequencing and EST analysis of the wheat pathogen Stagonospora nodorum.</title>
        <authorList>
            <person name="Hane J.K."/>
            <person name="Lowe R.G."/>
            <person name="Solomon P.S."/>
            <person name="Tan K.C."/>
            <person name="Schoch C.L."/>
            <person name="Spatafora J.W."/>
            <person name="Crous P.W."/>
            <person name="Kodira C."/>
            <person name="Birren B.W."/>
            <person name="Galagan J.E."/>
            <person name="Torriani S.F."/>
            <person name="McDonald B.A."/>
            <person name="Oliver R.P."/>
        </authorList>
    </citation>
    <scope>NUCLEOTIDE SEQUENCE [LARGE SCALE GENOMIC DNA]</scope>
    <source>
        <strain evidence="3">SN15 / ATCC MYA-4574 / FGSC 10173</strain>
    </source>
</reference>
<dbReference type="AlphaFoldDB" id="Q0UXP1"/>
<protein>
    <submittedName>
        <fullName evidence="2">Uncharacterized protein</fullName>
    </submittedName>
</protein>
<dbReference type="EMBL" id="CH445329">
    <property type="protein sequence ID" value="EAT88678.1"/>
    <property type="molecule type" value="Genomic_DNA"/>
</dbReference>
<dbReference type="KEGG" id="pno:SNOG_03473"/>
<organism evidence="2 3">
    <name type="scientific">Phaeosphaeria nodorum (strain SN15 / ATCC MYA-4574 / FGSC 10173)</name>
    <name type="common">Glume blotch fungus</name>
    <name type="synonym">Parastagonospora nodorum</name>
    <dbReference type="NCBI Taxonomy" id="321614"/>
    <lineage>
        <taxon>Eukaryota</taxon>
        <taxon>Fungi</taxon>
        <taxon>Dikarya</taxon>
        <taxon>Ascomycota</taxon>
        <taxon>Pezizomycotina</taxon>
        <taxon>Dothideomycetes</taxon>
        <taxon>Pleosporomycetidae</taxon>
        <taxon>Pleosporales</taxon>
        <taxon>Pleosporineae</taxon>
        <taxon>Phaeosphaeriaceae</taxon>
        <taxon>Parastagonospora</taxon>
    </lineage>
</organism>
<dbReference type="RefSeq" id="XP_001794036.1">
    <property type="nucleotide sequence ID" value="XM_001793984.1"/>
</dbReference>
<evidence type="ECO:0000313" key="3">
    <source>
        <dbReference type="Proteomes" id="UP000001055"/>
    </source>
</evidence>
<evidence type="ECO:0000313" key="2">
    <source>
        <dbReference type="EMBL" id="EAT88678.1"/>
    </source>
</evidence>
<evidence type="ECO:0000256" key="1">
    <source>
        <dbReference type="SAM" id="MobiDB-lite"/>
    </source>
</evidence>
<dbReference type="InParanoid" id="Q0UXP1"/>
<dbReference type="Proteomes" id="UP000001055">
    <property type="component" value="Unassembled WGS sequence"/>
</dbReference>
<dbReference type="GeneID" id="5970899"/>
<name>Q0UXP1_PHANO</name>
<sequence>MPTATIGLLDWPLEIRPARPSFDSQDGMSKVQDVGGCFVDDDDETRDLSRRI</sequence>